<feature type="transmembrane region" description="Helical" evidence="1">
    <location>
        <begin position="172"/>
        <end position="195"/>
    </location>
</feature>
<keyword evidence="1" id="KW-0472">Membrane</keyword>
<accession>A0A8J3NBL1</accession>
<keyword evidence="3" id="KW-1185">Reference proteome</keyword>
<dbReference type="EMBL" id="BOMB01000010">
    <property type="protein sequence ID" value="GID10777.1"/>
    <property type="molecule type" value="Genomic_DNA"/>
</dbReference>
<organism evidence="2 3">
    <name type="scientific">Actinocatenispora rupis</name>
    <dbReference type="NCBI Taxonomy" id="519421"/>
    <lineage>
        <taxon>Bacteria</taxon>
        <taxon>Bacillati</taxon>
        <taxon>Actinomycetota</taxon>
        <taxon>Actinomycetes</taxon>
        <taxon>Micromonosporales</taxon>
        <taxon>Micromonosporaceae</taxon>
        <taxon>Actinocatenispora</taxon>
    </lineage>
</organism>
<feature type="transmembrane region" description="Helical" evidence="1">
    <location>
        <begin position="104"/>
        <end position="127"/>
    </location>
</feature>
<evidence type="ECO:0000256" key="1">
    <source>
        <dbReference type="SAM" id="Phobius"/>
    </source>
</evidence>
<dbReference type="AlphaFoldDB" id="A0A8J3NBL1"/>
<evidence type="ECO:0000313" key="2">
    <source>
        <dbReference type="EMBL" id="GID10777.1"/>
    </source>
</evidence>
<dbReference type="Proteomes" id="UP000612808">
    <property type="component" value="Unassembled WGS sequence"/>
</dbReference>
<feature type="transmembrane region" description="Helical" evidence="1">
    <location>
        <begin position="21"/>
        <end position="42"/>
    </location>
</feature>
<feature type="transmembrane region" description="Helical" evidence="1">
    <location>
        <begin position="48"/>
        <end position="66"/>
    </location>
</feature>
<evidence type="ECO:0000313" key="3">
    <source>
        <dbReference type="Proteomes" id="UP000612808"/>
    </source>
</evidence>
<reference evidence="2" key="1">
    <citation type="submission" date="2021-01" db="EMBL/GenBank/DDBJ databases">
        <title>Whole genome shotgun sequence of Actinocatenispora rupis NBRC 107355.</title>
        <authorList>
            <person name="Komaki H."/>
            <person name="Tamura T."/>
        </authorList>
    </citation>
    <scope>NUCLEOTIDE SEQUENCE</scope>
    <source>
        <strain evidence="2">NBRC 107355</strain>
    </source>
</reference>
<name>A0A8J3NBL1_9ACTN</name>
<feature type="transmembrane region" description="Helical" evidence="1">
    <location>
        <begin position="148"/>
        <end position="166"/>
    </location>
</feature>
<dbReference type="RefSeq" id="WP_203656287.1">
    <property type="nucleotide sequence ID" value="NZ_BAAAZM010000004.1"/>
</dbReference>
<feature type="transmembrane region" description="Helical" evidence="1">
    <location>
        <begin position="73"/>
        <end position="92"/>
    </location>
</feature>
<gene>
    <name evidence="2" type="ORF">Aru02nite_16660</name>
</gene>
<comment type="caution">
    <text evidence="2">The sequence shown here is derived from an EMBL/GenBank/DDBJ whole genome shotgun (WGS) entry which is preliminary data.</text>
</comment>
<keyword evidence="1" id="KW-1133">Transmembrane helix</keyword>
<evidence type="ECO:0008006" key="4">
    <source>
        <dbReference type="Google" id="ProtNLM"/>
    </source>
</evidence>
<sequence>MPDKESGPDGRRRTGRGVRRLARLALDLGISPLAYYGLFLAGVPTWRALLAATVVAGGWLLVTVALDRRVDGLAAFMLGMYAVMFGLAVATADERLLLVRDPLTSGLAGAVFLATCATATPATAYLARRVHRATVDADGMRRHRVQTAVLGTGLVAEAAARMVLVFTLPVRVAAGVSPVVEFAVLPVLVGWMLAYRRRTALGGAR</sequence>
<proteinExistence type="predicted"/>
<keyword evidence="1" id="KW-0812">Transmembrane</keyword>
<dbReference type="NCBIfam" id="NF041646">
    <property type="entry name" value="VC0807_fam"/>
    <property type="match status" value="1"/>
</dbReference>
<protein>
    <recommendedName>
        <fullName evidence="4">Intracellular septation protein A</fullName>
    </recommendedName>
</protein>